<dbReference type="EMBL" id="JANBUP010000127">
    <property type="protein sequence ID" value="KAJ2812958.1"/>
    <property type="molecule type" value="Genomic_DNA"/>
</dbReference>
<reference evidence="1" key="1">
    <citation type="submission" date="2022-07" db="EMBL/GenBank/DDBJ databases">
        <title>Phylogenomic reconstructions and comparative analyses of Kickxellomycotina fungi.</title>
        <authorList>
            <person name="Reynolds N.K."/>
            <person name="Stajich J.E."/>
            <person name="Barry K."/>
            <person name="Grigoriev I.V."/>
            <person name="Crous P."/>
            <person name="Smith M.E."/>
        </authorList>
    </citation>
    <scope>NUCLEOTIDE SEQUENCE</scope>
    <source>
        <strain evidence="1">CBS 102833</strain>
    </source>
</reference>
<evidence type="ECO:0000313" key="2">
    <source>
        <dbReference type="Proteomes" id="UP001140096"/>
    </source>
</evidence>
<sequence length="185" mass="21141">MLPSECLLLVLEYLWDNDYDLVTRFFERHSPRSIDYDQTLIHRALQARSISPLHVCRSWRQCALPRYFRFIVVDLISTDGPTKQLPPWASPFVDRLFLCVAPAHDDYHQGRTGTPPTNAQKLASILPEGLPHARVLGLCVIDSQSTRAHVWQQQQQQPSSPAPGLDWVRRRRRLAPSPVGDLGEL</sequence>
<keyword evidence="2" id="KW-1185">Reference proteome</keyword>
<accession>A0ACC1LPS9</accession>
<feature type="non-terminal residue" evidence="1">
    <location>
        <position position="185"/>
    </location>
</feature>
<evidence type="ECO:0000313" key="1">
    <source>
        <dbReference type="EMBL" id="KAJ2812958.1"/>
    </source>
</evidence>
<organism evidence="1 2">
    <name type="scientific">Coemansia furcata</name>
    <dbReference type="NCBI Taxonomy" id="417177"/>
    <lineage>
        <taxon>Eukaryota</taxon>
        <taxon>Fungi</taxon>
        <taxon>Fungi incertae sedis</taxon>
        <taxon>Zoopagomycota</taxon>
        <taxon>Kickxellomycotina</taxon>
        <taxon>Kickxellomycetes</taxon>
        <taxon>Kickxellales</taxon>
        <taxon>Kickxellaceae</taxon>
        <taxon>Coemansia</taxon>
    </lineage>
</organism>
<name>A0ACC1LPS9_9FUNG</name>
<protein>
    <submittedName>
        <fullName evidence="1">Uncharacterized protein</fullName>
    </submittedName>
</protein>
<gene>
    <name evidence="1" type="ORF">H4S07_001024</name>
</gene>
<dbReference type="Proteomes" id="UP001140096">
    <property type="component" value="Unassembled WGS sequence"/>
</dbReference>
<proteinExistence type="predicted"/>
<comment type="caution">
    <text evidence="1">The sequence shown here is derived from an EMBL/GenBank/DDBJ whole genome shotgun (WGS) entry which is preliminary data.</text>
</comment>